<gene>
    <name evidence="4" type="ORF">B0T18DRAFT_161867</name>
</gene>
<feature type="compositionally biased region" description="Low complexity" evidence="2">
    <location>
        <begin position="187"/>
        <end position="197"/>
    </location>
</feature>
<feature type="compositionally biased region" description="Pro residues" evidence="2">
    <location>
        <begin position="154"/>
        <end position="164"/>
    </location>
</feature>
<dbReference type="EMBL" id="JAUKUD010000004">
    <property type="protein sequence ID" value="KAK0746875.1"/>
    <property type="molecule type" value="Genomic_DNA"/>
</dbReference>
<organism evidence="4 5">
    <name type="scientific">Schizothecium vesticola</name>
    <dbReference type="NCBI Taxonomy" id="314040"/>
    <lineage>
        <taxon>Eukaryota</taxon>
        <taxon>Fungi</taxon>
        <taxon>Dikarya</taxon>
        <taxon>Ascomycota</taxon>
        <taxon>Pezizomycotina</taxon>
        <taxon>Sordariomycetes</taxon>
        <taxon>Sordariomycetidae</taxon>
        <taxon>Sordariales</taxon>
        <taxon>Schizotheciaceae</taxon>
        <taxon>Schizothecium</taxon>
    </lineage>
</organism>
<keyword evidence="5" id="KW-1185">Reference proteome</keyword>
<feature type="domain" description="Zn(2)-C6 fungal-type" evidence="3">
    <location>
        <begin position="269"/>
        <end position="300"/>
    </location>
</feature>
<comment type="caution">
    <text evidence="4">The sequence shown here is derived from an EMBL/GenBank/DDBJ whole genome shotgun (WGS) entry which is preliminary data.</text>
</comment>
<name>A0AA40EWI7_9PEZI</name>
<feature type="compositionally biased region" description="Basic residues" evidence="2">
    <location>
        <begin position="229"/>
        <end position="238"/>
    </location>
</feature>
<proteinExistence type="predicted"/>
<evidence type="ECO:0000313" key="5">
    <source>
        <dbReference type="Proteomes" id="UP001172155"/>
    </source>
</evidence>
<evidence type="ECO:0000259" key="3">
    <source>
        <dbReference type="PROSITE" id="PS50048"/>
    </source>
</evidence>
<dbReference type="Proteomes" id="UP001172155">
    <property type="component" value="Unassembled WGS sequence"/>
</dbReference>
<dbReference type="GO" id="GO:0000981">
    <property type="term" value="F:DNA-binding transcription factor activity, RNA polymerase II-specific"/>
    <property type="evidence" value="ECO:0007669"/>
    <property type="project" value="InterPro"/>
</dbReference>
<feature type="compositionally biased region" description="Low complexity" evidence="2">
    <location>
        <begin position="131"/>
        <end position="153"/>
    </location>
</feature>
<reference evidence="4" key="1">
    <citation type="submission" date="2023-06" db="EMBL/GenBank/DDBJ databases">
        <title>Genome-scale phylogeny and comparative genomics of the fungal order Sordariales.</title>
        <authorList>
            <consortium name="Lawrence Berkeley National Laboratory"/>
            <person name="Hensen N."/>
            <person name="Bonometti L."/>
            <person name="Westerberg I."/>
            <person name="Brannstrom I.O."/>
            <person name="Guillou S."/>
            <person name="Cros-Aarteil S."/>
            <person name="Calhoun S."/>
            <person name="Haridas S."/>
            <person name="Kuo A."/>
            <person name="Mondo S."/>
            <person name="Pangilinan J."/>
            <person name="Riley R."/>
            <person name="LaButti K."/>
            <person name="Andreopoulos B."/>
            <person name="Lipzen A."/>
            <person name="Chen C."/>
            <person name="Yanf M."/>
            <person name="Daum C."/>
            <person name="Ng V."/>
            <person name="Clum A."/>
            <person name="Steindorff A."/>
            <person name="Ohm R."/>
            <person name="Martin F."/>
            <person name="Silar P."/>
            <person name="Natvig D."/>
            <person name="Lalanne C."/>
            <person name="Gautier V."/>
            <person name="Ament-velasquez S.L."/>
            <person name="Kruys A."/>
            <person name="Hutchinson M.I."/>
            <person name="Powell A.J."/>
            <person name="Barry K."/>
            <person name="Miller A.N."/>
            <person name="Grigoriev I.V."/>
            <person name="Debuchy R."/>
            <person name="Gladieux P."/>
            <person name="Thoren M.H."/>
            <person name="Johannesson H."/>
        </authorList>
    </citation>
    <scope>NUCLEOTIDE SEQUENCE</scope>
    <source>
        <strain evidence="4">SMH3187-1</strain>
    </source>
</reference>
<dbReference type="InterPro" id="IPR001138">
    <property type="entry name" value="Zn2Cys6_DnaBD"/>
</dbReference>
<protein>
    <recommendedName>
        <fullName evidence="3">Zn(2)-C6 fungal-type domain-containing protein</fullName>
    </recommendedName>
</protein>
<accession>A0AA40EWI7</accession>
<dbReference type="AlphaFoldDB" id="A0AA40EWI7"/>
<dbReference type="PROSITE" id="PS50048">
    <property type="entry name" value="ZN2_CY6_FUNGAL_2"/>
    <property type="match status" value="1"/>
</dbReference>
<feature type="region of interest" description="Disordered" evidence="2">
    <location>
        <begin position="117"/>
        <end position="267"/>
    </location>
</feature>
<sequence>MDSKRSPSIVPRSFHVDPATTSSAYIATIKAKLDDVEHRRGRACVAMRDRLHALIVEYKRADQGFVDEHAAYLNQLSARCPDEVTSLDWVKPCLGVPDRELFARGGIAIKYHPLSDPSGLGPQVRGPSPSPSAQQSLSPLLATSGLSSTLSSAPPSPGQMPDPETPTSKPIAPDKPTLPLLPRKRSATATSPSSSSSDELTSDLQPPPQPETKKRSRPIPHTPTSTSRKPLRTSRRGRQTANDTTHRLASMATQNILPAQKKDHQGQAQCFECASSRQECDRELPCSACVQKRRVRQCRYPKKRSKR</sequence>
<evidence type="ECO:0000256" key="1">
    <source>
        <dbReference type="ARBA" id="ARBA00023242"/>
    </source>
</evidence>
<keyword evidence="1" id="KW-0539">Nucleus</keyword>
<evidence type="ECO:0000313" key="4">
    <source>
        <dbReference type="EMBL" id="KAK0746875.1"/>
    </source>
</evidence>
<evidence type="ECO:0000256" key="2">
    <source>
        <dbReference type="SAM" id="MobiDB-lite"/>
    </source>
</evidence>
<dbReference type="GO" id="GO:0008270">
    <property type="term" value="F:zinc ion binding"/>
    <property type="evidence" value="ECO:0007669"/>
    <property type="project" value="InterPro"/>
</dbReference>